<gene>
    <name evidence="2" type="ORF">HJC23_013695</name>
</gene>
<sequence>MPPFTSTISSARDECPSNAMAWQTAEQSQNTEIHNVLLWMDQCDFQGPDDSDGAFRSSSEPTARSSSIPSSLPDIVDFGIVDSLTLCSCKHIISDIFDGKDDLPERGNSRRGHRRSGQRRDSHQIATFTVRTKTG</sequence>
<protein>
    <submittedName>
        <fullName evidence="2">Uncharacterized protein</fullName>
    </submittedName>
</protein>
<keyword evidence="3" id="KW-1185">Reference proteome</keyword>
<dbReference type="AlphaFoldDB" id="A0ABD3QYJ7"/>
<feature type="region of interest" description="Disordered" evidence="1">
    <location>
        <begin position="98"/>
        <end position="135"/>
    </location>
</feature>
<evidence type="ECO:0000313" key="3">
    <source>
        <dbReference type="Proteomes" id="UP001516023"/>
    </source>
</evidence>
<comment type="caution">
    <text evidence="2">The sequence shown here is derived from an EMBL/GenBank/DDBJ whole genome shotgun (WGS) entry which is preliminary data.</text>
</comment>
<dbReference type="Proteomes" id="UP001516023">
    <property type="component" value="Unassembled WGS sequence"/>
</dbReference>
<proteinExistence type="predicted"/>
<feature type="region of interest" description="Disordered" evidence="1">
    <location>
        <begin position="48"/>
        <end position="70"/>
    </location>
</feature>
<accession>A0ABD3QYJ7</accession>
<name>A0ABD3QYJ7_9STRA</name>
<evidence type="ECO:0000313" key="2">
    <source>
        <dbReference type="EMBL" id="KAL3804176.1"/>
    </source>
</evidence>
<feature type="compositionally biased region" description="Low complexity" evidence="1">
    <location>
        <begin position="57"/>
        <end position="70"/>
    </location>
</feature>
<organism evidence="2 3">
    <name type="scientific">Cyclotella cryptica</name>
    <dbReference type="NCBI Taxonomy" id="29204"/>
    <lineage>
        <taxon>Eukaryota</taxon>
        <taxon>Sar</taxon>
        <taxon>Stramenopiles</taxon>
        <taxon>Ochrophyta</taxon>
        <taxon>Bacillariophyta</taxon>
        <taxon>Coscinodiscophyceae</taxon>
        <taxon>Thalassiosirophycidae</taxon>
        <taxon>Stephanodiscales</taxon>
        <taxon>Stephanodiscaceae</taxon>
        <taxon>Cyclotella</taxon>
    </lineage>
</organism>
<reference evidence="2 3" key="1">
    <citation type="journal article" date="2020" name="G3 (Bethesda)">
        <title>Improved Reference Genome for Cyclotella cryptica CCMP332, a Model for Cell Wall Morphogenesis, Salinity Adaptation, and Lipid Production in Diatoms (Bacillariophyta).</title>
        <authorList>
            <person name="Roberts W.R."/>
            <person name="Downey K.M."/>
            <person name="Ruck E.C."/>
            <person name="Traller J.C."/>
            <person name="Alverson A.J."/>
        </authorList>
    </citation>
    <scope>NUCLEOTIDE SEQUENCE [LARGE SCALE GENOMIC DNA]</scope>
    <source>
        <strain evidence="2 3">CCMP332</strain>
    </source>
</reference>
<feature type="compositionally biased region" description="Basic and acidic residues" evidence="1">
    <location>
        <begin position="98"/>
        <end position="108"/>
    </location>
</feature>
<dbReference type="EMBL" id="JABMIG020000009">
    <property type="protein sequence ID" value="KAL3804176.1"/>
    <property type="molecule type" value="Genomic_DNA"/>
</dbReference>
<evidence type="ECO:0000256" key="1">
    <source>
        <dbReference type="SAM" id="MobiDB-lite"/>
    </source>
</evidence>
<feature type="compositionally biased region" description="Polar residues" evidence="1">
    <location>
        <begin position="124"/>
        <end position="135"/>
    </location>
</feature>